<dbReference type="Proteomes" id="UP001176961">
    <property type="component" value="Unassembled WGS sequence"/>
</dbReference>
<evidence type="ECO:0000313" key="1">
    <source>
        <dbReference type="EMBL" id="CAJ0609724.1"/>
    </source>
</evidence>
<organism evidence="1 2">
    <name type="scientific">Cylicocyclus nassatus</name>
    <name type="common">Nematode worm</name>
    <dbReference type="NCBI Taxonomy" id="53992"/>
    <lineage>
        <taxon>Eukaryota</taxon>
        <taxon>Metazoa</taxon>
        <taxon>Ecdysozoa</taxon>
        <taxon>Nematoda</taxon>
        <taxon>Chromadorea</taxon>
        <taxon>Rhabditida</taxon>
        <taxon>Rhabditina</taxon>
        <taxon>Rhabditomorpha</taxon>
        <taxon>Strongyloidea</taxon>
        <taxon>Strongylidae</taxon>
        <taxon>Cylicocyclus</taxon>
    </lineage>
</organism>
<dbReference type="AlphaFoldDB" id="A0AA36MDZ5"/>
<comment type="caution">
    <text evidence="1">The sequence shown here is derived from an EMBL/GenBank/DDBJ whole genome shotgun (WGS) entry which is preliminary data.</text>
</comment>
<name>A0AA36MDZ5_CYLNA</name>
<evidence type="ECO:0000313" key="2">
    <source>
        <dbReference type="Proteomes" id="UP001176961"/>
    </source>
</evidence>
<proteinExistence type="predicted"/>
<reference evidence="1" key="1">
    <citation type="submission" date="2023-07" db="EMBL/GenBank/DDBJ databases">
        <authorList>
            <consortium name="CYATHOMIX"/>
        </authorList>
    </citation>
    <scope>NUCLEOTIDE SEQUENCE</scope>
    <source>
        <strain evidence="1">N/A</strain>
    </source>
</reference>
<gene>
    <name evidence="1" type="ORF">CYNAS_LOCUS21707</name>
</gene>
<accession>A0AA36MDZ5</accession>
<dbReference type="EMBL" id="CATQJL010000326">
    <property type="protein sequence ID" value="CAJ0609724.1"/>
    <property type="molecule type" value="Genomic_DNA"/>
</dbReference>
<protein>
    <submittedName>
        <fullName evidence="1">Uncharacterized protein</fullName>
    </submittedName>
</protein>
<sequence length="110" mass="12867">MTFESRRNQDAELEYQLLLARIDFVWESPLKNAQTLVNFAPSKKKVYKYFSRLNRSKGLSCSRAERRKMHELFGDSLCSCGGDRNELLEHAVKHTADVPILQFCRINLMR</sequence>
<keyword evidence="2" id="KW-1185">Reference proteome</keyword>